<evidence type="ECO:0000313" key="3">
    <source>
        <dbReference type="Proteomes" id="UP000006281"/>
    </source>
</evidence>
<dbReference type="InterPro" id="IPR000835">
    <property type="entry name" value="HTH_MarR-typ"/>
</dbReference>
<feature type="domain" description="HTH marR-type" evidence="1">
    <location>
        <begin position="26"/>
        <end position="158"/>
    </location>
</feature>
<keyword evidence="3" id="KW-1185">Reference proteome</keyword>
<dbReference type="SUPFAM" id="SSF46785">
    <property type="entry name" value="Winged helix' DNA-binding domain"/>
    <property type="match status" value="1"/>
</dbReference>
<gene>
    <name evidence="2" type="ordered locus">BN6_12290</name>
</gene>
<dbReference type="GO" id="GO:0003700">
    <property type="term" value="F:DNA-binding transcription factor activity"/>
    <property type="evidence" value="ECO:0007669"/>
    <property type="project" value="InterPro"/>
</dbReference>
<dbReference type="PATRIC" id="fig|1179773.3.peg.1237"/>
<dbReference type="GO" id="GO:0006950">
    <property type="term" value="P:response to stress"/>
    <property type="evidence" value="ECO:0007669"/>
    <property type="project" value="TreeGrafter"/>
</dbReference>
<evidence type="ECO:0000259" key="1">
    <source>
        <dbReference type="PROSITE" id="PS50995"/>
    </source>
</evidence>
<protein>
    <recommendedName>
        <fullName evidence="1">HTH marR-type domain-containing protein</fullName>
    </recommendedName>
</protein>
<dbReference type="KEGG" id="sesp:BN6_12290"/>
<dbReference type="InterPro" id="IPR036390">
    <property type="entry name" value="WH_DNA-bd_sf"/>
</dbReference>
<dbReference type="BioCyc" id="SESP1179773:BN6_RS06045-MONOMER"/>
<dbReference type="STRING" id="1179773.BN6_12290"/>
<dbReference type="eggNOG" id="COG1846">
    <property type="taxonomic scope" value="Bacteria"/>
</dbReference>
<dbReference type="EMBL" id="HE804045">
    <property type="protein sequence ID" value="CCH28555.1"/>
    <property type="molecule type" value="Genomic_DNA"/>
</dbReference>
<dbReference type="HOGENOM" id="CLU_083287_4_2_11"/>
<dbReference type="AlphaFoldDB" id="K0JPE4"/>
<dbReference type="Proteomes" id="UP000006281">
    <property type="component" value="Chromosome"/>
</dbReference>
<dbReference type="PANTHER" id="PTHR33164">
    <property type="entry name" value="TRANSCRIPTIONAL REGULATOR, MARR FAMILY"/>
    <property type="match status" value="1"/>
</dbReference>
<name>K0JPE4_SACES</name>
<dbReference type="InterPro" id="IPR036388">
    <property type="entry name" value="WH-like_DNA-bd_sf"/>
</dbReference>
<reference evidence="2 3" key="1">
    <citation type="journal article" date="2012" name="BMC Genomics">
        <title>Complete genome sequence of Saccharothrix espanaensis DSM 44229T and comparison to the other completely sequenced Pseudonocardiaceae.</title>
        <authorList>
            <person name="Strobel T."/>
            <person name="Al-Dilaimi A."/>
            <person name="Blom J."/>
            <person name="Gessner A."/>
            <person name="Kalinowski J."/>
            <person name="Luzhetska M."/>
            <person name="Puhler A."/>
            <person name="Szczepanowski R."/>
            <person name="Bechthold A."/>
            <person name="Ruckert C."/>
        </authorList>
    </citation>
    <scope>NUCLEOTIDE SEQUENCE [LARGE SCALE GENOMIC DNA]</scope>
    <source>
        <strain evidence="3">ATCC 51144 / DSM 44229 / JCM 9112 / NBRC 15066 / NRRL 15764</strain>
    </source>
</reference>
<dbReference type="Gene3D" id="1.10.10.10">
    <property type="entry name" value="Winged helix-like DNA-binding domain superfamily/Winged helix DNA-binding domain"/>
    <property type="match status" value="1"/>
</dbReference>
<accession>K0JPE4</accession>
<proteinExistence type="predicted"/>
<dbReference type="PRINTS" id="PR00598">
    <property type="entry name" value="HTHMARR"/>
</dbReference>
<dbReference type="SMART" id="SM00347">
    <property type="entry name" value="HTH_MARR"/>
    <property type="match status" value="1"/>
</dbReference>
<dbReference type="Pfam" id="PF01047">
    <property type="entry name" value="MarR"/>
    <property type="match status" value="1"/>
</dbReference>
<sequence length="160" mass="17510">MVCMCLLSTPVDRWSSGIVLRVTGQRHDLGASFARLARAMIDAETPIFGAHDVEMWDYVVLTALESGAAPTQAELAAAVRRDKTRLIPILDRLEARGLLSRTPDPADRRNRVVALTEAGRALLVACQSEVRAMEAEFLASVPAARRRVFVEVLEELADGL</sequence>
<dbReference type="PROSITE" id="PS50995">
    <property type="entry name" value="HTH_MARR_2"/>
    <property type="match status" value="1"/>
</dbReference>
<evidence type="ECO:0000313" key="2">
    <source>
        <dbReference type="EMBL" id="CCH28555.1"/>
    </source>
</evidence>
<organism evidence="2 3">
    <name type="scientific">Saccharothrix espanaensis (strain ATCC 51144 / DSM 44229 / JCM 9112 / NBRC 15066 / NRRL 15764)</name>
    <dbReference type="NCBI Taxonomy" id="1179773"/>
    <lineage>
        <taxon>Bacteria</taxon>
        <taxon>Bacillati</taxon>
        <taxon>Actinomycetota</taxon>
        <taxon>Actinomycetes</taxon>
        <taxon>Pseudonocardiales</taxon>
        <taxon>Pseudonocardiaceae</taxon>
        <taxon>Saccharothrix</taxon>
    </lineage>
</organism>
<dbReference type="InterPro" id="IPR039422">
    <property type="entry name" value="MarR/SlyA-like"/>
</dbReference>
<dbReference type="PANTHER" id="PTHR33164:SF43">
    <property type="entry name" value="HTH-TYPE TRANSCRIPTIONAL REPRESSOR YETL"/>
    <property type="match status" value="1"/>
</dbReference>